<dbReference type="Proteomes" id="UP000294835">
    <property type="component" value="Unassembled WGS sequence"/>
</dbReference>
<name>A0A4R2Q2K2_9RHOB</name>
<accession>A0A4R2Q2K2</accession>
<evidence type="ECO:0000313" key="3">
    <source>
        <dbReference type="Proteomes" id="UP000294835"/>
    </source>
</evidence>
<protein>
    <submittedName>
        <fullName evidence="2">Uncharacterized protein</fullName>
    </submittedName>
</protein>
<keyword evidence="3" id="KW-1185">Reference proteome</keyword>
<comment type="caution">
    <text evidence="2">The sequence shown here is derived from an EMBL/GenBank/DDBJ whole genome shotgun (WGS) entry which is preliminary data.</text>
</comment>
<evidence type="ECO:0000256" key="1">
    <source>
        <dbReference type="SAM" id="MobiDB-lite"/>
    </source>
</evidence>
<evidence type="ECO:0000313" key="2">
    <source>
        <dbReference type="EMBL" id="TCP42902.1"/>
    </source>
</evidence>
<feature type="region of interest" description="Disordered" evidence="1">
    <location>
        <begin position="1"/>
        <end position="21"/>
    </location>
</feature>
<sequence length="60" mass="6674">MSLAETCPGAARRPSRPARVSPEFGDLRDLLHEMAAMGLFEVSSGSRVLEHMLDRVEHRP</sequence>
<organism evidence="2 3">
    <name type="scientific">Rhodovulum marinum</name>
    <dbReference type="NCBI Taxonomy" id="320662"/>
    <lineage>
        <taxon>Bacteria</taxon>
        <taxon>Pseudomonadati</taxon>
        <taxon>Pseudomonadota</taxon>
        <taxon>Alphaproteobacteria</taxon>
        <taxon>Rhodobacterales</taxon>
        <taxon>Paracoccaceae</taxon>
        <taxon>Rhodovulum</taxon>
    </lineage>
</organism>
<dbReference type="AlphaFoldDB" id="A0A4R2Q2K2"/>
<feature type="compositionally biased region" description="Low complexity" evidence="1">
    <location>
        <begin position="8"/>
        <end position="21"/>
    </location>
</feature>
<dbReference type="RefSeq" id="WP_132460774.1">
    <property type="nucleotide sequence ID" value="NZ_SLXP01000002.1"/>
</dbReference>
<proteinExistence type="predicted"/>
<gene>
    <name evidence="2" type="ORF">EV662_10293</name>
</gene>
<dbReference type="EMBL" id="SLXP01000002">
    <property type="protein sequence ID" value="TCP42902.1"/>
    <property type="molecule type" value="Genomic_DNA"/>
</dbReference>
<reference evidence="2 3" key="1">
    <citation type="submission" date="2019-03" db="EMBL/GenBank/DDBJ databases">
        <title>Genomic Encyclopedia of Type Strains, Phase IV (KMG-IV): sequencing the most valuable type-strain genomes for metagenomic binning, comparative biology and taxonomic classification.</title>
        <authorList>
            <person name="Goeker M."/>
        </authorList>
    </citation>
    <scope>NUCLEOTIDE SEQUENCE [LARGE SCALE GENOMIC DNA]</scope>
    <source>
        <strain evidence="2 3">DSM 18063</strain>
    </source>
</reference>